<name>A0A0D3JMU0_EMIH1</name>
<dbReference type="PANTHER" id="PTHR24324">
    <property type="entry name" value="HOMEOBOX PROTEIN HHEX"/>
    <property type="match status" value="1"/>
</dbReference>
<dbReference type="CDD" id="cd00086">
    <property type="entry name" value="homeodomain"/>
    <property type="match status" value="1"/>
</dbReference>
<protein>
    <recommendedName>
        <fullName evidence="8">Homeobox domain-containing protein</fullName>
    </recommendedName>
</protein>
<feature type="region of interest" description="Disordered" evidence="7">
    <location>
        <begin position="66"/>
        <end position="126"/>
    </location>
</feature>
<reference evidence="9" key="2">
    <citation type="submission" date="2024-10" db="UniProtKB">
        <authorList>
            <consortium name="EnsemblProtists"/>
        </authorList>
    </citation>
    <scope>IDENTIFICATION</scope>
</reference>
<keyword evidence="10" id="KW-1185">Reference proteome</keyword>
<keyword evidence="4 5" id="KW-0539">Nucleus</keyword>
<evidence type="ECO:0000256" key="2">
    <source>
        <dbReference type="ARBA" id="ARBA00023125"/>
    </source>
</evidence>
<feature type="compositionally biased region" description="Gly residues" evidence="7">
    <location>
        <begin position="70"/>
        <end position="91"/>
    </location>
</feature>
<feature type="domain" description="Homeobox" evidence="8">
    <location>
        <begin position="24"/>
        <end position="67"/>
    </location>
</feature>
<dbReference type="Proteomes" id="UP000013827">
    <property type="component" value="Unassembled WGS sequence"/>
</dbReference>
<dbReference type="AlphaFoldDB" id="A0A0D3JMU0"/>
<organism evidence="9 10">
    <name type="scientific">Emiliania huxleyi (strain CCMP1516)</name>
    <dbReference type="NCBI Taxonomy" id="280463"/>
    <lineage>
        <taxon>Eukaryota</taxon>
        <taxon>Haptista</taxon>
        <taxon>Haptophyta</taxon>
        <taxon>Prymnesiophyceae</taxon>
        <taxon>Isochrysidales</taxon>
        <taxon>Noelaerhabdaceae</taxon>
        <taxon>Emiliania</taxon>
    </lineage>
</organism>
<dbReference type="KEGG" id="ehx:EMIHUDRAFT_443774"/>
<dbReference type="InterPro" id="IPR017970">
    <property type="entry name" value="Homeobox_CS"/>
</dbReference>
<dbReference type="GO" id="GO:0000978">
    <property type="term" value="F:RNA polymerase II cis-regulatory region sequence-specific DNA binding"/>
    <property type="evidence" value="ECO:0007669"/>
    <property type="project" value="TreeGrafter"/>
</dbReference>
<keyword evidence="3 5" id="KW-0371">Homeobox</keyword>
<dbReference type="PANTHER" id="PTHR24324:SF5">
    <property type="entry name" value="HEMATOPOIETICALLY-EXPRESSED HOMEOBOX PROTEIN HHEX"/>
    <property type="match status" value="1"/>
</dbReference>
<dbReference type="EnsemblProtists" id="EOD24825">
    <property type="protein sequence ID" value="EOD24825"/>
    <property type="gene ID" value="EMIHUDRAFT_443774"/>
</dbReference>
<dbReference type="Pfam" id="PF00046">
    <property type="entry name" value="Homeodomain"/>
    <property type="match status" value="1"/>
</dbReference>
<dbReference type="GO" id="GO:0030154">
    <property type="term" value="P:cell differentiation"/>
    <property type="evidence" value="ECO:0007669"/>
    <property type="project" value="TreeGrafter"/>
</dbReference>
<dbReference type="GeneID" id="17270410"/>
<feature type="DNA-binding region" description="Homeobox" evidence="5">
    <location>
        <begin position="26"/>
        <end position="68"/>
    </location>
</feature>
<evidence type="ECO:0000256" key="3">
    <source>
        <dbReference type="ARBA" id="ARBA00023155"/>
    </source>
</evidence>
<evidence type="ECO:0000313" key="10">
    <source>
        <dbReference type="Proteomes" id="UP000013827"/>
    </source>
</evidence>
<evidence type="ECO:0000256" key="1">
    <source>
        <dbReference type="ARBA" id="ARBA00004123"/>
    </source>
</evidence>
<evidence type="ECO:0000259" key="8">
    <source>
        <dbReference type="PROSITE" id="PS50071"/>
    </source>
</evidence>
<dbReference type="SMART" id="SM00389">
    <property type="entry name" value="HOX"/>
    <property type="match status" value="1"/>
</dbReference>
<accession>A0A0D3JMU0</accession>
<evidence type="ECO:0000256" key="4">
    <source>
        <dbReference type="ARBA" id="ARBA00023242"/>
    </source>
</evidence>
<dbReference type="SUPFAM" id="SSF46689">
    <property type="entry name" value="Homeodomain-like"/>
    <property type="match status" value="1"/>
</dbReference>
<dbReference type="InterPro" id="IPR009057">
    <property type="entry name" value="Homeodomain-like_sf"/>
</dbReference>
<dbReference type="RefSeq" id="XP_005777254.1">
    <property type="nucleotide sequence ID" value="XM_005777197.1"/>
</dbReference>
<dbReference type="PROSITE" id="PS50071">
    <property type="entry name" value="HOMEOBOX_2"/>
    <property type="match status" value="1"/>
</dbReference>
<comment type="subcellular location">
    <subcellularLocation>
        <location evidence="1 5 6">Nucleus</location>
    </subcellularLocation>
</comment>
<dbReference type="PaxDb" id="2903-EOD24825"/>
<dbReference type="GO" id="GO:0005634">
    <property type="term" value="C:nucleus"/>
    <property type="evidence" value="ECO:0007669"/>
    <property type="project" value="UniProtKB-SubCell"/>
</dbReference>
<dbReference type="HOGENOM" id="CLU_1279714_0_0_1"/>
<evidence type="ECO:0000256" key="6">
    <source>
        <dbReference type="RuleBase" id="RU000682"/>
    </source>
</evidence>
<evidence type="ECO:0000256" key="7">
    <source>
        <dbReference type="SAM" id="MobiDB-lite"/>
    </source>
</evidence>
<dbReference type="Gene3D" id="1.10.10.60">
    <property type="entry name" value="Homeodomain-like"/>
    <property type="match status" value="1"/>
</dbReference>
<dbReference type="InterPro" id="IPR051000">
    <property type="entry name" value="Homeobox_DNA-bind_prot"/>
</dbReference>
<evidence type="ECO:0000313" key="9">
    <source>
        <dbReference type="EnsemblProtists" id="EOD24825"/>
    </source>
</evidence>
<evidence type="ECO:0000256" key="5">
    <source>
        <dbReference type="PROSITE-ProRule" id="PRU00108"/>
    </source>
</evidence>
<dbReference type="InterPro" id="IPR001356">
    <property type="entry name" value="HD"/>
</dbReference>
<dbReference type="PROSITE" id="PS00027">
    <property type="entry name" value="HOMEOBOX_1"/>
    <property type="match status" value="1"/>
</dbReference>
<proteinExistence type="predicted"/>
<dbReference type="GO" id="GO:0000981">
    <property type="term" value="F:DNA-binding transcription factor activity, RNA polymerase II-specific"/>
    <property type="evidence" value="ECO:0007669"/>
    <property type="project" value="InterPro"/>
</dbReference>
<reference evidence="10" key="1">
    <citation type="journal article" date="2013" name="Nature">
        <title>Pan genome of the phytoplankton Emiliania underpins its global distribution.</title>
        <authorList>
            <person name="Read B.A."/>
            <person name="Kegel J."/>
            <person name="Klute M.J."/>
            <person name="Kuo A."/>
            <person name="Lefebvre S.C."/>
            <person name="Maumus F."/>
            <person name="Mayer C."/>
            <person name="Miller J."/>
            <person name="Monier A."/>
            <person name="Salamov A."/>
            <person name="Young J."/>
            <person name="Aguilar M."/>
            <person name="Claverie J.M."/>
            <person name="Frickenhaus S."/>
            <person name="Gonzalez K."/>
            <person name="Herman E.K."/>
            <person name="Lin Y.C."/>
            <person name="Napier J."/>
            <person name="Ogata H."/>
            <person name="Sarno A.F."/>
            <person name="Shmutz J."/>
            <person name="Schroeder D."/>
            <person name="de Vargas C."/>
            <person name="Verret F."/>
            <person name="von Dassow P."/>
            <person name="Valentin K."/>
            <person name="Van de Peer Y."/>
            <person name="Wheeler G."/>
            <person name="Dacks J.B."/>
            <person name="Delwiche C.F."/>
            <person name="Dyhrman S.T."/>
            <person name="Glockner G."/>
            <person name="John U."/>
            <person name="Richards T."/>
            <person name="Worden A.Z."/>
            <person name="Zhang X."/>
            <person name="Grigoriev I.V."/>
            <person name="Allen A.E."/>
            <person name="Bidle K."/>
            <person name="Borodovsky M."/>
            <person name="Bowler C."/>
            <person name="Brownlee C."/>
            <person name="Cock J.M."/>
            <person name="Elias M."/>
            <person name="Gladyshev V.N."/>
            <person name="Groth M."/>
            <person name="Guda C."/>
            <person name="Hadaegh A."/>
            <person name="Iglesias-Rodriguez M.D."/>
            <person name="Jenkins J."/>
            <person name="Jones B.M."/>
            <person name="Lawson T."/>
            <person name="Leese F."/>
            <person name="Lindquist E."/>
            <person name="Lobanov A."/>
            <person name="Lomsadze A."/>
            <person name="Malik S.B."/>
            <person name="Marsh M.E."/>
            <person name="Mackinder L."/>
            <person name="Mock T."/>
            <person name="Mueller-Roeber B."/>
            <person name="Pagarete A."/>
            <person name="Parker M."/>
            <person name="Probert I."/>
            <person name="Quesneville H."/>
            <person name="Raines C."/>
            <person name="Rensing S.A."/>
            <person name="Riano-Pachon D.M."/>
            <person name="Richier S."/>
            <person name="Rokitta S."/>
            <person name="Shiraiwa Y."/>
            <person name="Soanes D.M."/>
            <person name="van der Giezen M."/>
            <person name="Wahlund T.M."/>
            <person name="Williams B."/>
            <person name="Wilson W."/>
            <person name="Wolfe G."/>
            <person name="Wurch L.L."/>
        </authorList>
    </citation>
    <scope>NUCLEOTIDE SEQUENCE</scope>
</reference>
<sequence length="216" mass="22657">MAPAAMPGISKGRWTPDAEGRALLETIFQADNFPARPVRLQLAEALKVNQRQIQVWFQNRRQRLKREQEGGLGGEGAAGEGAGSELGGSGPRGEETPPPGSAPLFGMQAHPGAGSSSVEGGGGGRREATRCLARLLESRSGARALRGAARAMLHNNPLMRHPRAPCHRLLAQLSTLEIEAEAEGEGAPPLQSAPTDVEALEGLSSLFYSKGGKPSS</sequence>
<keyword evidence="2 5" id="KW-0238">DNA-binding</keyword>